<keyword evidence="5 9" id="KW-0653">Protein transport</keyword>
<evidence type="ECO:0000313" key="11">
    <source>
        <dbReference type="Proteomes" id="UP000177174"/>
    </source>
</evidence>
<dbReference type="Pfam" id="PF03840">
    <property type="entry name" value="SecG"/>
    <property type="match status" value="1"/>
</dbReference>
<evidence type="ECO:0000256" key="8">
    <source>
        <dbReference type="ARBA" id="ARBA00023136"/>
    </source>
</evidence>
<evidence type="ECO:0000256" key="5">
    <source>
        <dbReference type="ARBA" id="ARBA00022927"/>
    </source>
</evidence>
<keyword evidence="4 9" id="KW-0812">Transmembrane</keyword>
<evidence type="ECO:0000256" key="9">
    <source>
        <dbReference type="RuleBase" id="RU365087"/>
    </source>
</evidence>
<evidence type="ECO:0000256" key="6">
    <source>
        <dbReference type="ARBA" id="ARBA00022989"/>
    </source>
</evidence>
<name>A0A1G1ZFH7_9BACT</name>
<comment type="subcellular location">
    <subcellularLocation>
        <location evidence="9">Cell membrane</location>
        <topology evidence="9">Multi-pass membrane protein</topology>
    </subcellularLocation>
    <subcellularLocation>
        <location evidence="1">Membrane</location>
        <topology evidence="1">Multi-pass membrane protein</topology>
    </subcellularLocation>
</comment>
<evidence type="ECO:0000313" key="10">
    <source>
        <dbReference type="EMBL" id="OGY63281.1"/>
    </source>
</evidence>
<dbReference type="Proteomes" id="UP000177174">
    <property type="component" value="Unassembled WGS sequence"/>
</dbReference>
<dbReference type="GO" id="GO:0015450">
    <property type="term" value="F:protein-transporting ATPase activity"/>
    <property type="evidence" value="ECO:0007669"/>
    <property type="project" value="UniProtKB-UniRule"/>
</dbReference>
<feature type="transmembrane region" description="Helical" evidence="9">
    <location>
        <begin position="6"/>
        <end position="22"/>
    </location>
</feature>
<dbReference type="AlphaFoldDB" id="A0A1G1ZFH7"/>
<evidence type="ECO:0000256" key="7">
    <source>
        <dbReference type="ARBA" id="ARBA00023010"/>
    </source>
</evidence>
<comment type="similarity">
    <text evidence="2 9">Belongs to the SecG family.</text>
</comment>
<proteinExistence type="inferred from homology"/>
<keyword evidence="7 9" id="KW-0811">Translocation</keyword>
<comment type="function">
    <text evidence="9">Involved in protein export. Participates in an early event of protein translocation.</text>
</comment>
<keyword evidence="6 9" id="KW-1133">Transmembrane helix</keyword>
<organism evidence="10 11">
    <name type="scientific">Candidatus Harrisonbacteria bacterium RIFCSPHIGHO2_12_FULL_48_16</name>
    <dbReference type="NCBI Taxonomy" id="1798405"/>
    <lineage>
        <taxon>Bacteria</taxon>
        <taxon>Candidatus Harrisoniibacteriota</taxon>
    </lineage>
</organism>
<keyword evidence="9" id="KW-1003">Cell membrane</keyword>
<dbReference type="STRING" id="1798405.A3E64_01385"/>
<keyword evidence="8 9" id="KW-0472">Membrane</keyword>
<dbReference type="GO" id="GO:0009306">
    <property type="term" value="P:protein secretion"/>
    <property type="evidence" value="ECO:0007669"/>
    <property type="project" value="UniProtKB-UniRule"/>
</dbReference>
<evidence type="ECO:0000256" key="3">
    <source>
        <dbReference type="ARBA" id="ARBA00022448"/>
    </source>
</evidence>
<feature type="transmembrane region" description="Helical" evidence="9">
    <location>
        <begin position="52"/>
        <end position="73"/>
    </location>
</feature>
<evidence type="ECO:0000256" key="2">
    <source>
        <dbReference type="ARBA" id="ARBA00008445"/>
    </source>
</evidence>
<dbReference type="NCBIfam" id="TIGR00810">
    <property type="entry name" value="secG"/>
    <property type="match status" value="1"/>
</dbReference>
<evidence type="ECO:0000256" key="4">
    <source>
        <dbReference type="ARBA" id="ARBA00022692"/>
    </source>
</evidence>
<comment type="caution">
    <text evidence="10">The sequence shown here is derived from an EMBL/GenBank/DDBJ whole genome shotgun (WGS) entry which is preliminary data.</text>
</comment>
<evidence type="ECO:0000256" key="1">
    <source>
        <dbReference type="ARBA" id="ARBA00004141"/>
    </source>
</evidence>
<sequence>MNNIITIGQIATSVILIVLILIQERSAGAGGLFGGGGGDSGFYQTRRGFEKLLFVATIVLSIIFAGLALLNLVV</sequence>
<accession>A0A1G1ZFH7</accession>
<keyword evidence="3 9" id="KW-0813">Transport</keyword>
<dbReference type="InterPro" id="IPR004692">
    <property type="entry name" value="SecG"/>
</dbReference>
<gene>
    <name evidence="10" type="ORF">A3E64_01385</name>
</gene>
<dbReference type="EMBL" id="MHJH01000041">
    <property type="protein sequence ID" value="OGY63281.1"/>
    <property type="molecule type" value="Genomic_DNA"/>
</dbReference>
<dbReference type="GO" id="GO:0005886">
    <property type="term" value="C:plasma membrane"/>
    <property type="evidence" value="ECO:0007669"/>
    <property type="project" value="UniProtKB-SubCell"/>
</dbReference>
<protein>
    <recommendedName>
        <fullName evidence="9">Protein-export membrane protein SecG</fullName>
    </recommendedName>
</protein>
<reference evidence="10 11" key="1">
    <citation type="journal article" date="2016" name="Nat. Commun.">
        <title>Thousands of microbial genomes shed light on interconnected biogeochemical processes in an aquifer system.</title>
        <authorList>
            <person name="Anantharaman K."/>
            <person name="Brown C.T."/>
            <person name="Hug L.A."/>
            <person name="Sharon I."/>
            <person name="Castelle C.J."/>
            <person name="Probst A.J."/>
            <person name="Thomas B.C."/>
            <person name="Singh A."/>
            <person name="Wilkins M.J."/>
            <person name="Karaoz U."/>
            <person name="Brodie E.L."/>
            <person name="Williams K.H."/>
            <person name="Hubbard S.S."/>
            <person name="Banfield J.F."/>
        </authorList>
    </citation>
    <scope>NUCLEOTIDE SEQUENCE [LARGE SCALE GENOMIC DNA]</scope>
</reference>